<dbReference type="AlphaFoldDB" id="A0A1T4MFN6"/>
<evidence type="ECO:0000256" key="3">
    <source>
        <dbReference type="ARBA" id="ARBA00023163"/>
    </source>
</evidence>
<dbReference type="Gene3D" id="1.10.260.40">
    <property type="entry name" value="lambda repressor-like DNA-binding domains"/>
    <property type="match status" value="1"/>
</dbReference>
<dbReference type="PANTHER" id="PTHR36511:SF4">
    <property type="entry name" value="ANTITOXIN MQSA"/>
    <property type="match status" value="1"/>
</dbReference>
<dbReference type="EMBL" id="FUWY01000003">
    <property type="protein sequence ID" value="SJZ65890.1"/>
    <property type="molecule type" value="Genomic_DNA"/>
</dbReference>
<protein>
    <submittedName>
        <fullName evidence="5">Putative transcriptional regulator</fullName>
    </submittedName>
</protein>
<dbReference type="InterPro" id="IPR032758">
    <property type="entry name" value="MqsA/HigA-2"/>
</dbReference>
<dbReference type="PANTHER" id="PTHR36511">
    <property type="entry name" value="MERR FAMILY BACTERIAL REGULATORY PROTEIN"/>
    <property type="match status" value="1"/>
</dbReference>
<evidence type="ECO:0000256" key="2">
    <source>
        <dbReference type="ARBA" id="ARBA00023125"/>
    </source>
</evidence>
<dbReference type="Pfam" id="PF15731">
    <property type="entry name" value="MqsA_antitoxin"/>
    <property type="match status" value="1"/>
</dbReference>
<name>A0A1T4MFN6_9FIRM</name>
<dbReference type="OrthoDB" id="3831186at2"/>
<dbReference type="RefSeq" id="WP_078711650.1">
    <property type="nucleotide sequence ID" value="NZ_FUWY01000003.1"/>
</dbReference>
<sequence length="182" mass="21627">MNNKFLRVPKIPAIEIKKIRKKYKLTQRELGELLNVSSRTVEAWEAERTQADGSVAKLLWLLNENPNLLQKLIIPSKGENIIRLYYMLGERICTLIDIDEKKQLISIVNYTNNVLDRAFGNNLNPDYEDYKNFLKERCFPEERDMLKVELRKLDIPFYDPFLIIEKTEGRVYGDEFWIKVER</sequence>
<evidence type="ECO:0000313" key="5">
    <source>
        <dbReference type="EMBL" id="SJZ65890.1"/>
    </source>
</evidence>
<dbReference type="CDD" id="cd00093">
    <property type="entry name" value="HTH_XRE"/>
    <property type="match status" value="1"/>
</dbReference>
<organism evidence="5 6">
    <name type="scientific">Anaerorhabdus furcosa</name>
    <dbReference type="NCBI Taxonomy" id="118967"/>
    <lineage>
        <taxon>Bacteria</taxon>
        <taxon>Bacillati</taxon>
        <taxon>Bacillota</taxon>
        <taxon>Erysipelotrichia</taxon>
        <taxon>Erysipelotrichales</taxon>
        <taxon>Erysipelotrichaceae</taxon>
        <taxon>Anaerorhabdus</taxon>
    </lineage>
</organism>
<dbReference type="Proteomes" id="UP000243297">
    <property type="component" value="Unassembled WGS sequence"/>
</dbReference>
<gene>
    <name evidence="5" type="ORF">SAMN02745191_1239</name>
</gene>
<evidence type="ECO:0000256" key="1">
    <source>
        <dbReference type="ARBA" id="ARBA00023015"/>
    </source>
</evidence>
<dbReference type="InterPro" id="IPR001387">
    <property type="entry name" value="Cro/C1-type_HTH"/>
</dbReference>
<feature type="domain" description="HTH cro/C1-type" evidence="4">
    <location>
        <begin position="16"/>
        <end position="69"/>
    </location>
</feature>
<keyword evidence="2" id="KW-0238">DNA-binding</keyword>
<dbReference type="InterPro" id="IPR052359">
    <property type="entry name" value="HTH-type_reg/antitoxin"/>
</dbReference>
<evidence type="ECO:0000313" key="6">
    <source>
        <dbReference type="Proteomes" id="UP000243297"/>
    </source>
</evidence>
<proteinExistence type="predicted"/>
<keyword evidence="6" id="KW-1185">Reference proteome</keyword>
<dbReference type="SMART" id="SM00530">
    <property type="entry name" value="HTH_XRE"/>
    <property type="match status" value="1"/>
</dbReference>
<dbReference type="SUPFAM" id="SSF47413">
    <property type="entry name" value="lambda repressor-like DNA-binding domains"/>
    <property type="match status" value="1"/>
</dbReference>
<keyword evidence="1" id="KW-0805">Transcription regulation</keyword>
<evidence type="ECO:0000259" key="4">
    <source>
        <dbReference type="PROSITE" id="PS50943"/>
    </source>
</evidence>
<dbReference type="InterPro" id="IPR010982">
    <property type="entry name" value="Lambda_DNA-bd_dom_sf"/>
</dbReference>
<dbReference type="PROSITE" id="PS50943">
    <property type="entry name" value="HTH_CROC1"/>
    <property type="match status" value="1"/>
</dbReference>
<reference evidence="6" key="1">
    <citation type="submission" date="2017-02" db="EMBL/GenBank/DDBJ databases">
        <authorList>
            <person name="Varghese N."/>
            <person name="Submissions S."/>
        </authorList>
    </citation>
    <scope>NUCLEOTIDE SEQUENCE [LARGE SCALE GENOMIC DNA]</scope>
    <source>
        <strain evidence="6">ATCC 25662</strain>
    </source>
</reference>
<accession>A0A1T4MFN6</accession>
<dbReference type="GO" id="GO:0003677">
    <property type="term" value="F:DNA binding"/>
    <property type="evidence" value="ECO:0007669"/>
    <property type="project" value="UniProtKB-KW"/>
</dbReference>
<dbReference type="STRING" id="118967.SAMN02745191_1239"/>
<keyword evidence="3" id="KW-0804">Transcription</keyword>